<evidence type="ECO:0000313" key="3">
    <source>
        <dbReference type="WormBase" id="CBG25410"/>
    </source>
</evidence>
<dbReference type="KEGG" id="cbr:CBG_25410"/>
<evidence type="ECO:0000313" key="2">
    <source>
        <dbReference type="Proteomes" id="UP000008549"/>
    </source>
</evidence>
<dbReference type="HOGENOM" id="CLU_3417435_0_0_1"/>
<organism evidence="1 2">
    <name type="scientific">Caenorhabditis briggsae</name>
    <dbReference type="NCBI Taxonomy" id="6238"/>
    <lineage>
        <taxon>Eukaryota</taxon>
        <taxon>Metazoa</taxon>
        <taxon>Ecdysozoa</taxon>
        <taxon>Nematoda</taxon>
        <taxon>Chromadorea</taxon>
        <taxon>Rhabditida</taxon>
        <taxon>Rhabditina</taxon>
        <taxon>Rhabditomorpha</taxon>
        <taxon>Rhabditoidea</taxon>
        <taxon>Rhabditidae</taxon>
        <taxon>Peloderinae</taxon>
        <taxon>Caenorhabditis</taxon>
    </lineage>
</organism>
<sequence length="26" mass="2985">MTSIISKYSEAEKMNKVPLNFILTLL</sequence>
<protein>
    <submittedName>
        <fullName evidence="1">Protein CBG25410</fullName>
    </submittedName>
</protein>
<proteinExistence type="predicted"/>
<keyword evidence="2" id="KW-1185">Reference proteome</keyword>
<name>B6IE92_CAEBR</name>
<dbReference type="InParanoid" id="B6IE92"/>
<reference evidence="1 2" key="1">
    <citation type="journal article" date="2003" name="PLoS Biol.">
        <title>The genome sequence of Caenorhabditis briggsae: a platform for comparative genomics.</title>
        <authorList>
            <person name="Stein L.D."/>
            <person name="Bao Z."/>
            <person name="Blasiar D."/>
            <person name="Blumenthal T."/>
            <person name="Brent M.R."/>
            <person name="Chen N."/>
            <person name="Chinwalla A."/>
            <person name="Clarke L."/>
            <person name="Clee C."/>
            <person name="Coghlan A."/>
            <person name="Coulson A."/>
            <person name="D'Eustachio P."/>
            <person name="Fitch D.H."/>
            <person name="Fulton L.A."/>
            <person name="Fulton R.E."/>
            <person name="Griffiths-Jones S."/>
            <person name="Harris T.W."/>
            <person name="Hillier L.W."/>
            <person name="Kamath R."/>
            <person name="Kuwabara P.E."/>
            <person name="Mardis E.R."/>
            <person name="Marra M.A."/>
            <person name="Miner T.L."/>
            <person name="Minx P."/>
            <person name="Mullikin J.C."/>
            <person name="Plumb R.W."/>
            <person name="Rogers J."/>
            <person name="Schein J.E."/>
            <person name="Sohrmann M."/>
            <person name="Spieth J."/>
            <person name="Stajich J.E."/>
            <person name="Wei C."/>
            <person name="Willey D."/>
            <person name="Wilson R.K."/>
            <person name="Durbin R."/>
            <person name="Waterston R.H."/>
        </authorList>
    </citation>
    <scope>NUCLEOTIDE SEQUENCE [LARGE SCALE GENOMIC DNA]</scope>
    <source>
        <strain evidence="1 2">AF16</strain>
    </source>
</reference>
<evidence type="ECO:0000313" key="1">
    <source>
        <dbReference type="EMBL" id="CAS01156.1"/>
    </source>
</evidence>
<gene>
    <name evidence="1 3" type="ORF">CBG25410</name>
    <name evidence="1" type="ORF">CBG_25410</name>
</gene>
<accession>B6IE92</accession>
<dbReference type="EMBL" id="HE601301">
    <property type="protein sequence ID" value="CAS01156.1"/>
    <property type="molecule type" value="Genomic_DNA"/>
</dbReference>
<dbReference type="CTD" id="68916900"/>
<dbReference type="GeneID" id="68916900"/>
<reference evidence="1 2" key="2">
    <citation type="journal article" date="2011" name="PLoS Genet.">
        <title>Caenorhabditis briggsae recombinant inbred line genotypes reveal inter-strain incompatibility and the evolution of recombination.</title>
        <authorList>
            <person name="Ross J.A."/>
            <person name="Koboldt D.C."/>
            <person name="Staisch J.E."/>
            <person name="Chamberlin H.M."/>
            <person name="Gupta B.P."/>
            <person name="Miller R.D."/>
            <person name="Baird S.E."/>
            <person name="Haag E.S."/>
        </authorList>
    </citation>
    <scope>NUCLEOTIDE SEQUENCE [LARGE SCALE GENOMIC DNA]</scope>
    <source>
        <strain evidence="1 2">AF16</strain>
    </source>
</reference>
<dbReference type="RefSeq" id="XP_045100713.1">
    <property type="nucleotide sequence ID" value="XM_045241316.1"/>
</dbReference>
<dbReference type="AlphaFoldDB" id="B6IE92"/>
<dbReference type="WormBase" id="CBG25410">
    <property type="protein sequence ID" value="CBP46148"/>
    <property type="gene ID" value="WBGene00086824"/>
</dbReference>
<dbReference type="Proteomes" id="UP000008549">
    <property type="component" value="Unassembled WGS sequence"/>
</dbReference>